<proteinExistence type="predicted"/>
<keyword evidence="3" id="KW-1185">Reference proteome</keyword>
<evidence type="ECO:0000313" key="2">
    <source>
        <dbReference type="EMBL" id="KAJ9579152.1"/>
    </source>
</evidence>
<dbReference type="AlphaFoldDB" id="A0AAD7ZFE3"/>
<evidence type="ECO:0000313" key="3">
    <source>
        <dbReference type="Proteomes" id="UP001233999"/>
    </source>
</evidence>
<protein>
    <submittedName>
        <fullName evidence="2">Uncharacterized protein</fullName>
    </submittedName>
</protein>
<feature type="non-terminal residue" evidence="2">
    <location>
        <position position="1"/>
    </location>
</feature>
<name>A0AAD7ZFE3_DIPPU</name>
<feature type="compositionally biased region" description="Pro residues" evidence="1">
    <location>
        <begin position="20"/>
        <end position="30"/>
    </location>
</feature>
<feature type="region of interest" description="Disordered" evidence="1">
    <location>
        <begin position="1"/>
        <end position="149"/>
    </location>
</feature>
<gene>
    <name evidence="2" type="ORF">L9F63_024738</name>
</gene>
<dbReference type="Proteomes" id="UP001233999">
    <property type="component" value="Unassembled WGS sequence"/>
</dbReference>
<feature type="compositionally biased region" description="Low complexity" evidence="1">
    <location>
        <begin position="101"/>
        <end position="116"/>
    </location>
</feature>
<reference evidence="2" key="2">
    <citation type="submission" date="2023-05" db="EMBL/GenBank/DDBJ databases">
        <authorList>
            <person name="Fouks B."/>
        </authorList>
    </citation>
    <scope>NUCLEOTIDE SEQUENCE</scope>
    <source>
        <strain evidence="2">Stay&amp;Tobe</strain>
        <tissue evidence="2">Testes</tissue>
    </source>
</reference>
<feature type="compositionally biased region" description="Polar residues" evidence="1">
    <location>
        <begin position="53"/>
        <end position="65"/>
    </location>
</feature>
<comment type="caution">
    <text evidence="2">The sequence shown here is derived from an EMBL/GenBank/DDBJ whole genome shotgun (WGS) entry which is preliminary data.</text>
</comment>
<evidence type="ECO:0000256" key="1">
    <source>
        <dbReference type="SAM" id="MobiDB-lite"/>
    </source>
</evidence>
<dbReference type="EMBL" id="JASPKZ010008646">
    <property type="protein sequence ID" value="KAJ9579152.1"/>
    <property type="molecule type" value="Genomic_DNA"/>
</dbReference>
<reference evidence="2" key="1">
    <citation type="journal article" date="2023" name="IScience">
        <title>Live-bearing cockroach genome reveals convergent evolutionary mechanisms linked to viviparity in insects and beyond.</title>
        <authorList>
            <person name="Fouks B."/>
            <person name="Harrison M.C."/>
            <person name="Mikhailova A.A."/>
            <person name="Marchal E."/>
            <person name="English S."/>
            <person name="Carruthers M."/>
            <person name="Jennings E.C."/>
            <person name="Chiamaka E.L."/>
            <person name="Frigard R.A."/>
            <person name="Pippel M."/>
            <person name="Attardo G.M."/>
            <person name="Benoit J.B."/>
            <person name="Bornberg-Bauer E."/>
            <person name="Tobe S.S."/>
        </authorList>
    </citation>
    <scope>NUCLEOTIDE SEQUENCE</scope>
    <source>
        <strain evidence="2">Stay&amp;Tobe</strain>
    </source>
</reference>
<organism evidence="2 3">
    <name type="scientific">Diploptera punctata</name>
    <name type="common">Pacific beetle cockroach</name>
    <dbReference type="NCBI Taxonomy" id="6984"/>
    <lineage>
        <taxon>Eukaryota</taxon>
        <taxon>Metazoa</taxon>
        <taxon>Ecdysozoa</taxon>
        <taxon>Arthropoda</taxon>
        <taxon>Hexapoda</taxon>
        <taxon>Insecta</taxon>
        <taxon>Pterygota</taxon>
        <taxon>Neoptera</taxon>
        <taxon>Polyneoptera</taxon>
        <taxon>Dictyoptera</taxon>
        <taxon>Blattodea</taxon>
        <taxon>Blaberoidea</taxon>
        <taxon>Blaberidae</taxon>
        <taxon>Diplopterinae</taxon>
        <taxon>Diploptera</taxon>
    </lineage>
</organism>
<sequence>MAPLGHPGSGVMHSSASPRMGPPLQGPLPPNTMSSLGGPMHSAPGVMTGGPMSGTQPEYSGSNIINGPGNPVTGPSGDQNMIPPQVAGPHNQPPPRGPHGMTQQPPMMGSSQPQSTNQLANQMSGMNLGGPPRPQISTTGFPGGPPMKPGLAACHHHMANNSNLLL</sequence>
<accession>A0AAD7ZFE3</accession>